<comment type="caution">
    <text evidence="2">The sequence shown here is derived from an EMBL/GenBank/DDBJ whole genome shotgun (WGS) entry which is preliminary data.</text>
</comment>
<reference evidence="3" key="1">
    <citation type="journal article" date="2019" name="Curr. Biol.">
        <title>Genome Sequence of Striga asiatica Provides Insight into the Evolution of Plant Parasitism.</title>
        <authorList>
            <person name="Yoshida S."/>
            <person name="Kim S."/>
            <person name="Wafula E.K."/>
            <person name="Tanskanen J."/>
            <person name="Kim Y.M."/>
            <person name="Honaas L."/>
            <person name="Yang Z."/>
            <person name="Spallek T."/>
            <person name="Conn C.E."/>
            <person name="Ichihashi Y."/>
            <person name="Cheong K."/>
            <person name="Cui S."/>
            <person name="Der J.P."/>
            <person name="Gundlach H."/>
            <person name="Jiao Y."/>
            <person name="Hori C."/>
            <person name="Ishida J.K."/>
            <person name="Kasahara H."/>
            <person name="Kiba T."/>
            <person name="Kim M.S."/>
            <person name="Koo N."/>
            <person name="Laohavisit A."/>
            <person name="Lee Y.H."/>
            <person name="Lumba S."/>
            <person name="McCourt P."/>
            <person name="Mortimer J.C."/>
            <person name="Mutuku J.M."/>
            <person name="Nomura T."/>
            <person name="Sasaki-Sekimoto Y."/>
            <person name="Seto Y."/>
            <person name="Wang Y."/>
            <person name="Wakatake T."/>
            <person name="Sakakibara H."/>
            <person name="Demura T."/>
            <person name="Yamaguchi S."/>
            <person name="Yoneyama K."/>
            <person name="Manabe R.I."/>
            <person name="Nelson D.C."/>
            <person name="Schulman A.H."/>
            <person name="Timko M.P."/>
            <person name="dePamphilis C.W."/>
            <person name="Choi D."/>
            <person name="Shirasu K."/>
        </authorList>
    </citation>
    <scope>NUCLEOTIDE SEQUENCE [LARGE SCALE GENOMIC DNA]</scope>
    <source>
        <strain evidence="3">cv. UVA1</strain>
    </source>
</reference>
<evidence type="ECO:0000313" key="2">
    <source>
        <dbReference type="EMBL" id="GER34352.1"/>
    </source>
</evidence>
<dbReference type="Proteomes" id="UP000325081">
    <property type="component" value="Unassembled WGS sequence"/>
</dbReference>
<organism evidence="2 3">
    <name type="scientific">Striga asiatica</name>
    <name type="common">Asiatic witchweed</name>
    <name type="synonym">Buchnera asiatica</name>
    <dbReference type="NCBI Taxonomy" id="4170"/>
    <lineage>
        <taxon>Eukaryota</taxon>
        <taxon>Viridiplantae</taxon>
        <taxon>Streptophyta</taxon>
        <taxon>Embryophyta</taxon>
        <taxon>Tracheophyta</taxon>
        <taxon>Spermatophyta</taxon>
        <taxon>Magnoliopsida</taxon>
        <taxon>eudicotyledons</taxon>
        <taxon>Gunneridae</taxon>
        <taxon>Pentapetalae</taxon>
        <taxon>asterids</taxon>
        <taxon>lamiids</taxon>
        <taxon>Lamiales</taxon>
        <taxon>Orobanchaceae</taxon>
        <taxon>Buchnereae</taxon>
        <taxon>Striga</taxon>
    </lineage>
</organism>
<evidence type="ECO:0000256" key="1">
    <source>
        <dbReference type="SAM" id="MobiDB-lite"/>
    </source>
</evidence>
<dbReference type="AlphaFoldDB" id="A0A5A7PPF1"/>
<protein>
    <submittedName>
        <fullName evidence="2">Alpha-N-arabinofuranosidase C</fullName>
    </submittedName>
</protein>
<sequence>MTLRAEPLSSPEVGSSRMSTAGSWRRLRPMETRRRSPPERPPEVVGWSLVWAAWRRERSSSKEETELEMAWGEMFGLKVQEHAKCTAMTPMPMTDLLKGNSNYGTK</sequence>
<proteinExistence type="predicted"/>
<feature type="compositionally biased region" description="Basic and acidic residues" evidence="1">
    <location>
        <begin position="28"/>
        <end position="42"/>
    </location>
</feature>
<dbReference type="EMBL" id="BKCP01004872">
    <property type="protein sequence ID" value="GER34352.1"/>
    <property type="molecule type" value="Genomic_DNA"/>
</dbReference>
<feature type="region of interest" description="Disordered" evidence="1">
    <location>
        <begin position="1"/>
        <end position="43"/>
    </location>
</feature>
<feature type="compositionally biased region" description="Polar residues" evidence="1">
    <location>
        <begin position="12"/>
        <end position="22"/>
    </location>
</feature>
<evidence type="ECO:0000313" key="3">
    <source>
        <dbReference type="Proteomes" id="UP000325081"/>
    </source>
</evidence>
<gene>
    <name evidence="2" type="ORF">STAS_10584</name>
</gene>
<accession>A0A5A7PPF1</accession>
<name>A0A5A7PPF1_STRAF</name>
<keyword evidence="3" id="KW-1185">Reference proteome</keyword>